<sequence length="204" mass="22354">MKHNLPAPSQAWGSDIDRRIAYLENDMTLMKSKVSNSYDAVSALTSTRAANGVAQPFYREMFIEQPGGNIGIGAYEDLWKASLDWGNAGSFIQLSITGFLYIPMRRSALGEYIYPQSIVGVRDNIGRERKLVHIPNVIAGAKTGGGDVIPVMTAGLSFTMVVDYDNFQYGQAFVGLGGSPSHPEYIDNQNSHAYLSVQFSGVRY</sequence>
<proteinExistence type="predicted"/>
<reference evidence="1" key="1">
    <citation type="journal article" date="2021" name="Proc. Natl. Acad. Sci. U.S.A.">
        <title>A Catalog of Tens of Thousands of Viruses from Human Metagenomes Reveals Hidden Associations with Chronic Diseases.</title>
        <authorList>
            <person name="Tisza M.J."/>
            <person name="Buck C.B."/>
        </authorList>
    </citation>
    <scope>NUCLEOTIDE SEQUENCE</scope>
    <source>
        <strain evidence="1">CtLfk13</strain>
    </source>
</reference>
<evidence type="ECO:0000313" key="1">
    <source>
        <dbReference type="EMBL" id="DAD88378.1"/>
    </source>
</evidence>
<organism evidence="1">
    <name type="scientific">Siphoviridae sp. ctLfk13</name>
    <dbReference type="NCBI Taxonomy" id="2826251"/>
    <lineage>
        <taxon>Viruses</taxon>
        <taxon>Duplodnaviria</taxon>
        <taxon>Heunggongvirae</taxon>
        <taxon>Uroviricota</taxon>
        <taxon>Caudoviricetes</taxon>
    </lineage>
</organism>
<dbReference type="EMBL" id="BK015040">
    <property type="protein sequence ID" value="DAD88378.1"/>
    <property type="molecule type" value="Genomic_DNA"/>
</dbReference>
<name>A0A8S5N292_9CAUD</name>
<accession>A0A8S5N292</accession>
<protein>
    <submittedName>
        <fullName evidence="1">Uncharacterized protein</fullName>
    </submittedName>
</protein>